<dbReference type="SUPFAM" id="SSF69593">
    <property type="entry name" value="Glycerol-3-phosphate (1)-acyltransferase"/>
    <property type="match status" value="1"/>
</dbReference>
<keyword evidence="12" id="KW-0012">Acyltransferase</keyword>
<evidence type="ECO:0000256" key="2">
    <source>
        <dbReference type="ARBA" id="ARBA00005189"/>
    </source>
</evidence>
<dbReference type="Pfam" id="PF01553">
    <property type="entry name" value="Acyltransferase"/>
    <property type="match status" value="1"/>
</dbReference>
<keyword evidence="10" id="KW-0594">Phospholipid biosynthesis</keyword>
<evidence type="ECO:0000256" key="9">
    <source>
        <dbReference type="ARBA" id="ARBA00023136"/>
    </source>
</evidence>
<evidence type="ECO:0000256" key="12">
    <source>
        <dbReference type="ARBA" id="ARBA00023315"/>
    </source>
</evidence>
<evidence type="ECO:0000256" key="1">
    <source>
        <dbReference type="ARBA" id="ARBA00004370"/>
    </source>
</evidence>
<comment type="subcellular location">
    <subcellularLocation>
        <location evidence="1">Membrane</location>
    </subcellularLocation>
</comment>
<keyword evidence="9 14" id="KW-0472">Membrane</keyword>
<dbReference type="PANTHER" id="PTHR23063:SF2">
    <property type="entry name" value="GLYCEROL-3-PHOSPHATE ACYLTRANSFERASE 4, ISOFORM D-RELATED"/>
    <property type="match status" value="1"/>
</dbReference>
<keyword evidence="4" id="KW-0444">Lipid biosynthesis</keyword>
<dbReference type="PANTHER" id="PTHR23063">
    <property type="entry name" value="PHOSPHOLIPID ACYLTRANSFERASE"/>
    <property type="match status" value="1"/>
</dbReference>
<evidence type="ECO:0000256" key="8">
    <source>
        <dbReference type="ARBA" id="ARBA00023098"/>
    </source>
</evidence>
<evidence type="ECO:0000256" key="3">
    <source>
        <dbReference type="ARBA" id="ARBA00008655"/>
    </source>
</evidence>
<evidence type="ECO:0000313" key="16">
    <source>
        <dbReference type="EMBL" id="CAL5218537.1"/>
    </source>
</evidence>
<protein>
    <submittedName>
        <fullName evidence="16">G226 protein</fullName>
    </submittedName>
</protein>
<comment type="caution">
    <text evidence="16">The sequence shown here is derived from an EMBL/GenBank/DDBJ whole genome shotgun (WGS) entry which is preliminary data.</text>
</comment>
<keyword evidence="8" id="KW-0443">Lipid metabolism</keyword>
<keyword evidence="11" id="KW-1208">Phospholipid metabolism</keyword>
<feature type="region of interest" description="Disordered" evidence="13">
    <location>
        <begin position="415"/>
        <end position="445"/>
    </location>
</feature>
<dbReference type="CDD" id="cd07991">
    <property type="entry name" value="LPLAT_LPCAT1-like"/>
    <property type="match status" value="1"/>
</dbReference>
<dbReference type="InterPro" id="IPR045252">
    <property type="entry name" value="LPCAT1-like"/>
</dbReference>
<evidence type="ECO:0000256" key="7">
    <source>
        <dbReference type="ARBA" id="ARBA00022989"/>
    </source>
</evidence>
<comment type="pathway">
    <text evidence="2">Lipid metabolism.</text>
</comment>
<evidence type="ECO:0000256" key="5">
    <source>
        <dbReference type="ARBA" id="ARBA00022679"/>
    </source>
</evidence>
<feature type="transmembrane region" description="Helical" evidence="14">
    <location>
        <begin position="137"/>
        <end position="158"/>
    </location>
</feature>
<sequence length="445" mass="50676">MTDASESRAVTGGTGLSGAMSGLRHKELSQSELRELDFKVSRGSQDARDDSRAENAIEDYVVKSERSRLSQPSSTVLRDLLDISSFVQDAAAAIVDDSFLRCFQSQSSDPWNWNIYLAPLWLIGLIVRYLVLFPLRLLLLMGGFLLFFIAFFTVHAIFKKDPVRRARWERALVQFQCQVFVASWTGVIRYHGPRPVNRPNHVWVSNHTSMIDYIILTAYSPFAVIMQLHPGWVGFLQTKVLNCLGCLWFNRTEVKDRLIVAERMKAHVQAPDTTPLLIFPEGTCVNNEYCVMFKRGAFDLGATVCPVAIKYNKIFVDAFWNSKRQSFTAHLGKLMTSWAVVCDVYFLEPQKKGKDESAQQFAERVQRLIAERAKLQIAPWDGYLKYYTLGVKHPDLIEKRRKVFADRISQYIKPKAQDHSEVNGSGKFGADQAGPRQRPVTRHTS</sequence>
<keyword evidence="6 14" id="KW-0812">Transmembrane</keyword>
<evidence type="ECO:0000256" key="10">
    <source>
        <dbReference type="ARBA" id="ARBA00023209"/>
    </source>
</evidence>
<accession>A0ABP1FLW5</accession>
<comment type="similarity">
    <text evidence="3">Belongs to the 1-acyl-sn-glycerol-3-phosphate acyltransferase family.</text>
</comment>
<dbReference type="EMBL" id="CAXHTA020000001">
    <property type="protein sequence ID" value="CAL5218537.1"/>
    <property type="molecule type" value="Genomic_DNA"/>
</dbReference>
<keyword evidence="17" id="KW-1185">Reference proteome</keyword>
<evidence type="ECO:0000256" key="14">
    <source>
        <dbReference type="SAM" id="Phobius"/>
    </source>
</evidence>
<keyword evidence="5" id="KW-0808">Transferase</keyword>
<evidence type="ECO:0000256" key="11">
    <source>
        <dbReference type="ARBA" id="ARBA00023264"/>
    </source>
</evidence>
<evidence type="ECO:0000259" key="15">
    <source>
        <dbReference type="SMART" id="SM00563"/>
    </source>
</evidence>
<feature type="region of interest" description="Disordered" evidence="13">
    <location>
        <begin position="1"/>
        <end position="23"/>
    </location>
</feature>
<feature type="domain" description="Phospholipid/glycerol acyltransferase" evidence="15">
    <location>
        <begin position="201"/>
        <end position="312"/>
    </location>
</feature>
<evidence type="ECO:0000313" key="17">
    <source>
        <dbReference type="Proteomes" id="UP001497392"/>
    </source>
</evidence>
<dbReference type="InterPro" id="IPR002123">
    <property type="entry name" value="Plipid/glycerol_acylTrfase"/>
</dbReference>
<dbReference type="Proteomes" id="UP001497392">
    <property type="component" value="Unassembled WGS sequence"/>
</dbReference>
<gene>
    <name evidence="16" type="primary">g226</name>
    <name evidence="16" type="ORF">VP750_LOCUS196</name>
</gene>
<proteinExistence type="inferred from homology"/>
<reference evidence="16 17" key="1">
    <citation type="submission" date="2024-06" db="EMBL/GenBank/DDBJ databases">
        <authorList>
            <person name="Kraege A."/>
            <person name="Thomma B."/>
        </authorList>
    </citation>
    <scope>NUCLEOTIDE SEQUENCE [LARGE SCALE GENOMIC DNA]</scope>
</reference>
<evidence type="ECO:0000256" key="13">
    <source>
        <dbReference type="SAM" id="MobiDB-lite"/>
    </source>
</evidence>
<evidence type="ECO:0000256" key="6">
    <source>
        <dbReference type="ARBA" id="ARBA00022692"/>
    </source>
</evidence>
<dbReference type="SMART" id="SM00563">
    <property type="entry name" value="PlsC"/>
    <property type="match status" value="1"/>
</dbReference>
<name>A0ABP1FLW5_9CHLO</name>
<organism evidence="16 17">
    <name type="scientific">Coccomyxa viridis</name>
    <dbReference type="NCBI Taxonomy" id="1274662"/>
    <lineage>
        <taxon>Eukaryota</taxon>
        <taxon>Viridiplantae</taxon>
        <taxon>Chlorophyta</taxon>
        <taxon>core chlorophytes</taxon>
        <taxon>Trebouxiophyceae</taxon>
        <taxon>Trebouxiophyceae incertae sedis</taxon>
        <taxon>Coccomyxaceae</taxon>
        <taxon>Coccomyxa</taxon>
    </lineage>
</organism>
<evidence type="ECO:0000256" key="4">
    <source>
        <dbReference type="ARBA" id="ARBA00022516"/>
    </source>
</evidence>
<feature type="transmembrane region" description="Helical" evidence="14">
    <location>
        <begin position="113"/>
        <end position="131"/>
    </location>
</feature>
<keyword evidence="7 14" id="KW-1133">Transmembrane helix</keyword>